<comment type="similarity">
    <text evidence="1">Belongs to the peptidase S9C family.</text>
</comment>
<evidence type="ECO:0000256" key="1">
    <source>
        <dbReference type="ARBA" id="ARBA00010040"/>
    </source>
</evidence>
<comment type="caution">
    <text evidence="8">The sequence shown here is derived from an EMBL/GenBank/DDBJ whole genome shotgun (WGS) entry which is preliminary data.</text>
</comment>
<dbReference type="Proteomes" id="UP000438476">
    <property type="component" value="Unassembled WGS sequence"/>
</dbReference>
<dbReference type="InterPro" id="IPR001375">
    <property type="entry name" value="Peptidase_S9_cat"/>
</dbReference>
<dbReference type="GO" id="GO:0006508">
    <property type="term" value="P:proteolysis"/>
    <property type="evidence" value="ECO:0007669"/>
    <property type="project" value="UniProtKB-KW"/>
</dbReference>
<evidence type="ECO:0000313" key="9">
    <source>
        <dbReference type="Proteomes" id="UP000438476"/>
    </source>
</evidence>
<dbReference type="Pfam" id="PF00326">
    <property type="entry name" value="Peptidase_S9"/>
    <property type="match status" value="1"/>
</dbReference>
<keyword evidence="2" id="KW-0645">Protease</keyword>
<dbReference type="PANTHER" id="PTHR42776:SF13">
    <property type="entry name" value="DIPEPTIDYL-PEPTIDASE 5"/>
    <property type="match status" value="1"/>
</dbReference>
<feature type="signal peptide" evidence="6">
    <location>
        <begin position="1"/>
        <end position="26"/>
    </location>
</feature>
<dbReference type="FunFam" id="3.40.50.1820:FF:000028">
    <property type="entry name" value="S9 family peptidase"/>
    <property type="match status" value="1"/>
</dbReference>
<dbReference type="EMBL" id="WTYT01000003">
    <property type="protein sequence ID" value="MXO65634.1"/>
    <property type="molecule type" value="Genomic_DNA"/>
</dbReference>
<evidence type="ECO:0000256" key="6">
    <source>
        <dbReference type="SAM" id="SignalP"/>
    </source>
</evidence>
<gene>
    <name evidence="8" type="ORF">GRI91_07695</name>
</gene>
<evidence type="ECO:0000256" key="5">
    <source>
        <dbReference type="ARBA" id="ARBA00022825"/>
    </source>
</evidence>
<dbReference type="InterPro" id="IPR011659">
    <property type="entry name" value="WD40"/>
</dbReference>
<feature type="chain" id="PRO_5026229229" evidence="6">
    <location>
        <begin position="27"/>
        <end position="704"/>
    </location>
</feature>
<keyword evidence="4" id="KW-0378">Hydrolase</keyword>
<name>A0A6I4T334_9SPHN</name>
<keyword evidence="5" id="KW-0720">Serine protease</keyword>
<dbReference type="GO" id="GO:0004252">
    <property type="term" value="F:serine-type endopeptidase activity"/>
    <property type="evidence" value="ECO:0007669"/>
    <property type="project" value="TreeGrafter"/>
</dbReference>
<proteinExistence type="inferred from homology"/>
<protein>
    <submittedName>
        <fullName evidence="8">Prolyl oligopeptidase family serine peptidase</fullName>
    </submittedName>
</protein>
<dbReference type="PANTHER" id="PTHR42776">
    <property type="entry name" value="SERINE PEPTIDASE S9 FAMILY MEMBER"/>
    <property type="match status" value="1"/>
</dbReference>
<organism evidence="8 9">
    <name type="scientific">Altericroceibacterium endophyticum</name>
    <dbReference type="NCBI Taxonomy" id="1808508"/>
    <lineage>
        <taxon>Bacteria</taxon>
        <taxon>Pseudomonadati</taxon>
        <taxon>Pseudomonadota</taxon>
        <taxon>Alphaproteobacteria</taxon>
        <taxon>Sphingomonadales</taxon>
        <taxon>Erythrobacteraceae</taxon>
        <taxon>Altericroceibacterium</taxon>
    </lineage>
</organism>
<feature type="domain" description="Peptidase S9 prolyl oligopeptidase catalytic" evidence="7">
    <location>
        <begin position="494"/>
        <end position="703"/>
    </location>
</feature>
<dbReference type="Pfam" id="PF07676">
    <property type="entry name" value="PD40"/>
    <property type="match status" value="1"/>
</dbReference>
<dbReference type="AlphaFoldDB" id="A0A6I4T334"/>
<accession>A0A6I4T334</accession>
<keyword evidence="3 6" id="KW-0732">Signal</keyword>
<sequence length="704" mass="77529">MKKLLLGLSALPMITPIIAAATPAQAQPVTTAPMTAQDLISLPRAGAPIVSPDGQRVLYTTRTVDPESFETTTSLWLLPVNSGRAKPVTVTGLEKASSFAFGPDGDLYYLAPKAEDEPPQLWKAPLSASGLVGKARQLSTFTRDIGGFKLSPDGKKVAVWAEVARDCDDVNCTADDSATDDKIGSGRLYDASEGFVRHWDRWKKPGIFSRVFTYDVSDSGLSDPQAADGPADAEALIGDTPIQPFGGAEDIAWAQDSQSLFFTARQSDRMEPRSTNLDIYRASLNGTAPTNITADNAATDTLPTPSPDGKWLAYAAMERPNYEADRLGLRLYDMASGEIFSLAQDWDRSVGSITWSSDAKSLIVTAVDELDQPAFRVEIATGKVEQLDLIDGDEAHISNITSLPDGDLLFTQDSMQHSAEIYLSHDDGIGKRLTDIAYSQIEDFAPITTERFTFAGAGGDTVSGWITKLADSDAKMPAILYVHGGPQGSFYDSWSTRWNARTVASQGYAVVAIDFHGSTGYGQDFTDSINRDWGGKPLEDLQKGLATALKRDPQIDGSRACAMGASYGGFMMNWIEGQWPDRFNCLVQHDGLFDMRSFYYTTEESWFPRWDFGGSYEDAKVTYERWNPVNHVDKWKTPMLVITGEKDFRVPYSQALGAFTALQERDIPAKLLVFPDENHWVLNPENSLQWHETVFDWLDQWLKP</sequence>
<dbReference type="Gene3D" id="2.120.10.30">
    <property type="entry name" value="TolB, C-terminal domain"/>
    <property type="match status" value="2"/>
</dbReference>
<evidence type="ECO:0000313" key="8">
    <source>
        <dbReference type="EMBL" id="MXO65634.1"/>
    </source>
</evidence>
<dbReference type="InterPro" id="IPR029058">
    <property type="entry name" value="AB_hydrolase_fold"/>
</dbReference>
<evidence type="ECO:0000259" key="7">
    <source>
        <dbReference type="Pfam" id="PF00326"/>
    </source>
</evidence>
<evidence type="ECO:0000256" key="4">
    <source>
        <dbReference type="ARBA" id="ARBA00022801"/>
    </source>
</evidence>
<dbReference type="OrthoDB" id="1094230at2"/>
<evidence type="ECO:0000256" key="2">
    <source>
        <dbReference type="ARBA" id="ARBA00022670"/>
    </source>
</evidence>
<keyword evidence="9" id="KW-1185">Reference proteome</keyword>
<dbReference type="SUPFAM" id="SSF53474">
    <property type="entry name" value="alpha/beta-Hydrolases"/>
    <property type="match status" value="1"/>
</dbReference>
<dbReference type="SUPFAM" id="SSF82171">
    <property type="entry name" value="DPP6 N-terminal domain-like"/>
    <property type="match status" value="1"/>
</dbReference>
<reference evidence="8 9" key="1">
    <citation type="submission" date="2019-12" db="EMBL/GenBank/DDBJ databases">
        <title>Genomic-based taxomic classification of the family Erythrobacteraceae.</title>
        <authorList>
            <person name="Xu L."/>
        </authorList>
    </citation>
    <scope>NUCLEOTIDE SEQUENCE [LARGE SCALE GENOMIC DNA]</scope>
    <source>
        <strain evidence="8 9">LMG 29518</strain>
    </source>
</reference>
<dbReference type="InterPro" id="IPR011042">
    <property type="entry name" value="6-blade_b-propeller_TolB-like"/>
</dbReference>
<dbReference type="Gene3D" id="3.40.50.1820">
    <property type="entry name" value="alpha/beta hydrolase"/>
    <property type="match status" value="1"/>
</dbReference>
<evidence type="ECO:0000256" key="3">
    <source>
        <dbReference type="ARBA" id="ARBA00022729"/>
    </source>
</evidence>